<name>A0ABW5NPG4_9FLAO</name>
<dbReference type="Proteomes" id="UP001597480">
    <property type="component" value="Unassembled WGS sequence"/>
</dbReference>
<dbReference type="RefSeq" id="WP_379819619.1">
    <property type="nucleotide sequence ID" value="NZ_JBHUMD010000004.1"/>
</dbReference>
<evidence type="ECO:0000313" key="1">
    <source>
        <dbReference type="EMBL" id="MFD2600961.1"/>
    </source>
</evidence>
<gene>
    <name evidence="1" type="ORF">ACFSR3_02730</name>
</gene>
<accession>A0ABW5NPG4</accession>
<protein>
    <submittedName>
        <fullName evidence="1">Uncharacterized protein</fullName>
    </submittedName>
</protein>
<reference evidence="2" key="1">
    <citation type="journal article" date="2019" name="Int. J. Syst. Evol. Microbiol.">
        <title>The Global Catalogue of Microorganisms (GCM) 10K type strain sequencing project: providing services to taxonomists for standard genome sequencing and annotation.</title>
        <authorList>
            <consortium name="The Broad Institute Genomics Platform"/>
            <consortium name="The Broad Institute Genome Sequencing Center for Infectious Disease"/>
            <person name="Wu L."/>
            <person name="Ma J."/>
        </authorList>
    </citation>
    <scope>NUCLEOTIDE SEQUENCE [LARGE SCALE GENOMIC DNA]</scope>
    <source>
        <strain evidence="2">KCTC 42107</strain>
    </source>
</reference>
<sequence length="271" mass="29677">MKTRLLIVGTLLFTVQFFGQGFSGFRVDKDTTDLAKISGNGQSPNFVIFPNANNSLNLLKFLYGSQNNFLGQAGVTLGSNSGAVYTELGGGSFLKLFRLSLGVMVSNTNADTTEEEQVTEAYQKLVSYGGNTVLNIEYPWLFYKNDDYNFNLLSRFFLKGTADLPAMGSTTDDWAGSGSVGMNFYIDAETIPLSSTDKDAIKIFFDSNTSYIIGTDVYQKNLAINDSKFLFSQLTAGLVYKSLKISFVFATFSSEPSLRNNKTVAGIQGVR</sequence>
<evidence type="ECO:0000313" key="2">
    <source>
        <dbReference type="Proteomes" id="UP001597480"/>
    </source>
</evidence>
<dbReference type="EMBL" id="JBHUMD010000004">
    <property type="protein sequence ID" value="MFD2600961.1"/>
    <property type="molecule type" value="Genomic_DNA"/>
</dbReference>
<proteinExistence type="predicted"/>
<keyword evidence="2" id="KW-1185">Reference proteome</keyword>
<comment type="caution">
    <text evidence="1">The sequence shown here is derived from an EMBL/GenBank/DDBJ whole genome shotgun (WGS) entry which is preliminary data.</text>
</comment>
<organism evidence="1 2">
    <name type="scientific">Flavobacterium suzhouense</name>
    <dbReference type="NCBI Taxonomy" id="1529638"/>
    <lineage>
        <taxon>Bacteria</taxon>
        <taxon>Pseudomonadati</taxon>
        <taxon>Bacteroidota</taxon>
        <taxon>Flavobacteriia</taxon>
        <taxon>Flavobacteriales</taxon>
        <taxon>Flavobacteriaceae</taxon>
        <taxon>Flavobacterium</taxon>
    </lineage>
</organism>